<proteinExistence type="predicted"/>
<protein>
    <recommendedName>
        <fullName evidence="3">Cyclin N-terminal domain-containing protein</fullName>
    </recommendedName>
</protein>
<evidence type="ECO:0000313" key="1">
    <source>
        <dbReference type="EMBL" id="KAA6392491.1"/>
    </source>
</evidence>
<dbReference type="CDD" id="cd20557">
    <property type="entry name" value="CYCLIN_ScPCL1-like"/>
    <property type="match status" value="1"/>
</dbReference>
<evidence type="ECO:0008006" key="3">
    <source>
        <dbReference type="Google" id="ProtNLM"/>
    </source>
</evidence>
<dbReference type="Proteomes" id="UP000324800">
    <property type="component" value="Unassembled WGS sequence"/>
</dbReference>
<dbReference type="AlphaFoldDB" id="A0A5J4WC70"/>
<sequence length="134" mass="15707">MSKIVQAGVERSSDFMTPATANVFLQFVRHHARLTLGEMLSAVHVLETLLRKCREKNDKTLGVDNLGTALVCIFIVSLKFLRDIRFRNPWWAQTFKMDLQTINESEIVILKLMDWKLWTSDKSFIHFYTRIFKV</sequence>
<evidence type="ECO:0000313" key="2">
    <source>
        <dbReference type="Proteomes" id="UP000324800"/>
    </source>
</evidence>
<reference evidence="1 2" key="1">
    <citation type="submission" date="2019-03" db="EMBL/GenBank/DDBJ databases">
        <title>Single cell metagenomics reveals metabolic interactions within the superorganism composed of flagellate Streblomastix strix and complex community of Bacteroidetes bacteria on its surface.</title>
        <authorList>
            <person name="Treitli S.C."/>
            <person name="Kolisko M."/>
            <person name="Husnik F."/>
            <person name="Keeling P."/>
            <person name="Hampl V."/>
        </authorList>
    </citation>
    <scope>NUCLEOTIDE SEQUENCE [LARGE SCALE GENOMIC DNA]</scope>
    <source>
        <strain evidence="1">ST1C</strain>
    </source>
</reference>
<dbReference type="OrthoDB" id="286814at2759"/>
<name>A0A5J4WC70_9EUKA</name>
<dbReference type="EMBL" id="SNRW01002525">
    <property type="protein sequence ID" value="KAA6392491.1"/>
    <property type="molecule type" value="Genomic_DNA"/>
</dbReference>
<comment type="caution">
    <text evidence="1">The sequence shown here is derived from an EMBL/GenBank/DDBJ whole genome shotgun (WGS) entry which is preliminary data.</text>
</comment>
<organism evidence="1 2">
    <name type="scientific">Streblomastix strix</name>
    <dbReference type="NCBI Taxonomy" id="222440"/>
    <lineage>
        <taxon>Eukaryota</taxon>
        <taxon>Metamonada</taxon>
        <taxon>Preaxostyla</taxon>
        <taxon>Oxymonadida</taxon>
        <taxon>Streblomastigidae</taxon>
        <taxon>Streblomastix</taxon>
    </lineage>
</organism>
<gene>
    <name evidence="1" type="ORF">EZS28_011984</name>
</gene>
<dbReference type="Gene3D" id="1.10.472.10">
    <property type="entry name" value="Cyclin-like"/>
    <property type="match status" value="1"/>
</dbReference>
<accession>A0A5J4WC70</accession>